<reference evidence="3 4" key="2">
    <citation type="submission" date="2015-05" db="EMBL/GenBank/DDBJ databases">
        <authorList>
            <person name="Morales-Cruz A."/>
            <person name="Amrine K.C."/>
            <person name="Cantu D."/>
        </authorList>
    </citation>
    <scope>NUCLEOTIDE SEQUENCE [LARGE SCALE GENOMIC DNA]</scope>
    <source>
        <strain evidence="3">UCRPC4</strain>
    </source>
</reference>
<dbReference type="GO" id="GO:0006357">
    <property type="term" value="P:regulation of transcription by RNA polymerase II"/>
    <property type="evidence" value="ECO:0007669"/>
    <property type="project" value="TreeGrafter"/>
</dbReference>
<organism evidence="3 4">
    <name type="scientific">Phaeomoniella chlamydospora</name>
    <name type="common">Phaeoacremonium chlamydosporum</name>
    <dbReference type="NCBI Taxonomy" id="158046"/>
    <lineage>
        <taxon>Eukaryota</taxon>
        <taxon>Fungi</taxon>
        <taxon>Dikarya</taxon>
        <taxon>Ascomycota</taxon>
        <taxon>Pezizomycotina</taxon>
        <taxon>Eurotiomycetes</taxon>
        <taxon>Chaetothyriomycetidae</taxon>
        <taxon>Phaeomoniellales</taxon>
        <taxon>Phaeomoniellaceae</taxon>
        <taxon>Phaeomoniella</taxon>
    </lineage>
</organism>
<reference evidence="3 4" key="1">
    <citation type="submission" date="2015-05" db="EMBL/GenBank/DDBJ databases">
        <title>Distinctive expansion of gene families associated with plant cell wall degradation and secondary metabolism in the genomes of grapevine trunk pathogens.</title>
        <authorList>
            <person name="Lawrence D.P."/>
            <person name="Travadon R."/>
            <person name="Rolshausen P.E."/>
            <person name="Baumgartner K."/>
        </authorList>
    </citation>
    <scope>NUCLEOTIDE SEQUENCE [LARGE SCALE GENOMIC DNA]</scope>
    <source>
        <strain evidence="3">UCRPC4</strain>
    </source>
</reference>
<evidence type="ECO:0000259" key="2">
    <source>
        <dbReference type="Pfam" id="PF23566"/>
    </source>
</evidence>
<proteinExistence type="predicted"/>
<dbReference type="OrthoDB" id="2985014at2759"/>
<dbReference type="InterPro" id="IPR043129">
    <property type="entry name" value="ATPase_NBD"/>
</dbReference>
<feature type="domain" description="RTG2 C-terminal" evidence="2">
    <location>
        <begin position="198"/>
        <end position="446"/>
    </location>
</feature>
<evidence type="ECO:0000313" key="3">
    <source>
        <dbReference type="EMBL" id="KKY27226.1"/>
    </source>
</evidence>
<dbReference type="Pfam" id="PF23566">
    <property type="entry name" value="RTG2_C"/>
    <property type="match status" value="1"/>
</dbReference>
<dbReference type="InterPro" id="IPR003695">
    <property type="entry name" value="Ppx_GppA_N"/>
</dbReference>
<gene>
    <name evidence="3" type="ORF">UCRPC4_g01209</name>
</gene>
<sequence>MISRSGQVQTSPRGSFSFPYGAAALTRQLNEIESKHDSKAKETLSSEMRTSFRNAFDQLEIPNSLLDSAKAQGGFVLYLSGGGFRGWGYLLMSQSHIQPYPIPIINGYQVPISQFRNIQHLQTVAANSLTSSNDADSSDKIFRVSSRRATQVPAIAFLISNLLEALPCRIPKIQFCQGGVREGYLFSSHLSPEIRGESPLVAATAPYAIHTPSIRHFTHLLQSSLPFSVTSNPTNLITPSLLTSLSSLLFVHTSHSKESASLSALHFPLTGPLSSLHGISHPTRAILSLMLYERWSGGGNSKDPDSLPPPYPAFKQSLEQILLDTTTTTTTTPNSNGDLVWWIRYIGRIAALIGSIYKSGKFLEDRIKLNASWISSGAAVGHEKEKDKVLRLQITVIQGETEASNVGGAVDKQELLELVKDVEKLGKKKKCWVNGVVGYKVAVDVTN</sequence>
<name>A0A0G2EYS7_PHACM</name>
<accession>A0A0G2EYS7</accession>
<dbReference type="PANTHER" id="PTHR30005">
    <property type="entry name" value="EXOPOLYPHOSPHATASE"/>
    <property type="match status" value="1"/>
</dbReference>
<dbReference type="PANTHER" id="PTHR30005:SF0">
    <property type="entry name" value="RETROGRADE REGULATION PROTEIN 2"/>
    <property type="match status" value="1"/>
</dbReference>
<dbReference type="Proteomes" id="UP000053317">
    <property type="component" value="Unassembled WGS sequence"/>
</dbReference>
<evidence type="ECO:0000313" key="4">
    <source>
        <dbReference type="Proteomes" id="UP000053317"/>
    </source>
</evidence>
<dbReference type="Gene3D" id="3.30.420.150">
    <property type="entry name" value="Exopolyphosphatase. Domain 2"/>
    <property type="match status" value="1"/>
</dbReference>
<dbReference type="EMBL" id="LCWF01000027">
    <property type="protein sequence ID" value="KKY27226.1"/>
    <property type="molecule type" value="Genomic_DNA"/>
</dbReference>
<feature type="domain" description="Ppx/GppA phosphatase N-terminal" evidence="1">
    <location>
        <begin position="62"/>
        <end position="190"/>
    </location>
</feature>
<dbReference type="InterPro" id="IPR050273">
    <property type="entry name" value="GppA/Ppx_hydrolase"/>
</dbReference>
<protein>
    <submittedName>
        <fullName evidence="3">Putative retrograde regulation protein 2</fullName>
    </submittedName>
</protein>
<dbReference type="Pfam" id="PF02541">
    <property type="entry name" value="Ppx-GppA"/>
    <property type="match status" value="1"/>
</dbReference>
<evidence type="ECO:0000259" key="1">
    <source>
        <dbReference type="Pfam" id="PF02541"/>
    </source>
</evidence>
<keyword evidence="4" id="KW-1185">Reference proteome</keyword>
<dbReference type="SUPFAM" id="SSF53067">
    <property type="entry name" value="Actin-like ATPase domain"/>
    <property type="match status" value="1"/>
</dbReference>
<dbReference type="AlphaFoldDB" id="A0A0G2EYS7"/>
<dbReference type="InterPro" id="IPR057512">
    <property type="entry name" value="RTG2_C"/>
</dbReference>
<comment type="caution">
    <text evidence="3">The sequence shown here is derived from an EMBL/GenBank/DDBJ whole genome shotgun (WGS) entry which is preliminary data.</text>
</comment>